<feature type="transmembrane region" description="Helical" evidence="1">
    <location>
        <begin position="60"/>
        <end position="78"/>
    </location>
</feature>
<keyword evidence="3" id="KW-1185">Reference proteome</keyword>
<evidence type="ECO:0000256" key="1">
    <source>
        <dbReference type="SAM" id="Phobius"/>
    </source>
</evidence>
<protein>
    <recommendedName>
        <fullName evidence="4">DUF3953 domain-containing protein</fullName>
    </recommendedName>
</protein>
<name>A0ABT7L3E0_9BACI</name>
<comment type="caution">
    <text evidence="2">The sequence shown here is derived from an EMBL/GenBank/DDBJ whole genome shotgun (WGS) entry which is preliminary data.</text>
</comment>
<gene>
    <name evidence="2" type="ORF">QQS35_05370</name>
</gene>
<dbReference type="Proteomes" id="UP001235343">
    <property type="component" value="Unassembled WGS sequence"/>
</dbReference>
<evidence type="ECO:0008006" key="4">
    <source>
        <dbReference type="Google" id="ProtNLM"/>
    </source>
</evidence>
<keyword evidence="1" id="KW-0812">Transmembrane</keyword>
<keyword evidence="1" id="KW-0472">Membrane</keyword>
<evidence type="ECO:0000313" key="2">
    <source>
        <dbReference type="EMBL" id="MDL4839884.1"/>
    </source>
</evidence>
<feature type="transmembrane region" description="Helical" evidence="1">
    <location>
        <begin position="7"/>
        <end position="25"/>
    </location>
</feature>
<accession>A0ABT7L3E0</accession>
<sequence length="79" mass="8858">MKILNKGINSFGIISLIATICYFFVDGTKLPIYGILLFSSVTLSLVGIEKVLDDRKNWKGYLYIVTAIIVSLNILIFIE</sequence>
<dbReference type="RefSeq" id="WP_285930853.1">
    <property type="nucleotide sequence ID" value="NZ_JASTZU010000018.1"/>
</dbReference>
<evidence type="ECO:0000313" key="3">
    <source>
        <dbReference type="Proteomes" id="UP001235343"/>
    </source>
</evidence>
<proteinExistence type="predicted"/>
<reference evidence="2 3" key="1">
    <citation type="submission" date="2023-06" db="EMBL/GenBank/DDBJ databases">
        <title>Aquibacillus rhizosphaerae LR5S19.</title>
        <authorList>
            <person name="Sun J.-Q."/>
        </authorList>
    </citation>
    <scope>NUCLEOTIDE SEQUENCE [LARGE SCALE GENOMIC DNA]</scope>
    <source>
        <strain evidence="2 3">LR5S19</strain>
    </source>
</reference>
<keyword evidence="1" id="KW-1133">Transmembrane helix</keyword>
<dbReference type="EMBL" id="JASTZU010000018">
    <property type="protein sequence ID" value="MDL4839884.1"/>
    <property type="molecule type" value="Genomic_DNA"/>
</dbReference>
<feature type="transmembrane region" description="Helical" evidence="1">
    <location>
        <begin position="31"/>
        <end position="48"/>
    </location>
</feature>
<organism evidence="2 3">
    <name type="scientific">Aquibacillus rhizosphaerae</name>
    <dbReference type="NCBI Taxonomy" id="3051431"/>
    <lineage>
        <taxon>Bacteria</taxon>
        <taxon>Bacillati</taxon>
        <taxon>Bacillota</taxon>
        <taxon>Bacilli</taxon>
        <taxon>Bacillales</taxon>
        <taxon>Bacillaceae</taxon>
        <taxon>Aquibacillus</taxon>
    </lineage>
</organism>